<evidence type="ECO:0000313" key="4">
    <source>
        <dbReference type="Proteomes" id="UP000075714"/>
    </source>
</evidence>
<evidence type="ECO:0000313" key="3">
    <source>
        <dbReference type="EMBL" id="KXZ47476.1"/>
    </source>
</evidence>
<dbReference type="InterPro" id="IPR036873">
    <property type="entry name" value="Rhodanese-like_dom_sf"/>
</dbReference>
<gene>
    <name evidence="3" type="ORF">GPECTOR_35g914</name>
</gene>
<keyword evidence="4" id="KW-1185">Reference proteome</keyword>
<dbReference type="Gene3D" id="3.40.250.10">
    <property type="entry name" value="Rhodanese-like domain"/>
    <property type="match status" value="1"/>
</dbReference>
<comment type="caution">
    <text evidence="3">The sequence shown here is derived from an EMBL/GenBank/DDBJ whole genome shotgun (WGS) entry which is preliminary data.</text>
</comment>
<dbReference type="PANTHER" id="PTHR47377:SF1">
    <property type="entry name" value="RHODANESE-LIKE DOMAIN-CONTAINING PROTEIN 4, CHLOROPLASTIC"/>
    <property type="match status" value="1"/>
</dbReference>
<accession>A0A150GC99</accession>
<dbReference type="STRING" id="33097.A0A150GC99"/>
<dbReference type="EMBL" id="LSYV01000036">
    <property type="protein sequence ID" value="KXZ47476.1"/>
    <property type="molecule type" value="Genomic_DNA"/>
</dbReference>
<evidence type="ECO:0000256" key="1">
    <source>
        <dbReference type="SAM" id="MobiDB-lite"/>
    </source>
</evidence>
<proteinExistence type="predicted"/>
<protein>
    <recommendedName>
        <fullName evidence="2">Rhodanese domain-containing protein</fullName>
    </recommendedName>
</protein>
<dbReference type="InterPro" id="IPR044240">
    <property type="entry name" value="STR4-like"/>
</dbReference>
<name>A0A150GC99_GONPE</name>
<reference evidence="4" key="1">
    <citation type="journal article" date="2016" name="Nat. Commun.">
        <title>The Gonium pectorale genome demonstrates co-option of cell cycle regulation during the evolution of multicellularity.</title>
        <authorList>
            <person name="Hanschen E.R."/>
            <person name="Marriage T.N."/>
            <person name="Ferris P.J."/>
            <person name="Hamaji T."/>
            <person name="Toyoda A."/>
            <person name="Fujiyama A."/>
            <person name="Neme R."/>
            <person name="Noguchi H."/>
            <person name="Minakuchi Y."/>
            <person name="Suzuki M."/>
            <person name="Kawai-Toyooka H."/>
            <person name="Smith D.R."/>
            <person name="Sparks H."/>
            <person name="Anderson J."/>
            <person name="Bakaric R."/>
            <person name="Luria V."/>
            <person name="Karger A."/>
            <person name="Kirschner M.W."/>
            <person name="Durand P.M."/>
            <person name="Michod R.E."/>
            <person name="Nozaki H."/>
            <person name="Olson B.J."/>
        </authorList>
    </citation>
    <scope>NUCLEOTIDE SEQUENCE [LARGE SCALE GENOMIC DNA]</scope>
    <source>
        <strain evidence="4">NIES-2863</strain>
    </source>
</reference>
<dbReference type="AlphaFoldDB" id="A0A150GC99"/>
<dbReference type="PANTHER" id="PTHR47377">
    <property type="entry name" value="RHODANESE-LIKE DOMAIN-CONTAINING PROTEIN 4, CHLOROPLASTIC"/>
    <property type="match status" value="1"/>
</dbReference>
<feature type="region of interest" description="Disordered" evidence="1">
    <location>
        <begin position="406"/>
        <end position="427"/>
    </location>
</feature>
<evidence type="ECO:0000259" key="2">
    <source>
        <dbReference type="PROSITE" id="PS50206"/>
    </source>
</evidence>
<sequence length="652" mass="66093">MLERTVLVDIRHKALVKEEGLVDLKEAKKKTVSVVYAEPDDEEGSLVVDPEFASKLQAAAGVSEESIVILLDSDGSLAPKAAADAAQGDFFREKVYWIRDGMEGPKGWKASELPTKPYRVFELPSVALPTLELPSLELPAVELPEVDLSALAEDLQAQVQAVQAQVPTEVAEGITATADKVGEAVTTITERYRENPTVANGILAAAGVVAVGAFALTELEAILQVLGALGLARFVATNLLFAKDREATLANLRAFLKERGLDQLSLPSGSGSSSSPQGDLQRLASIVMGARDADAAAQQITSQMVPDVKGANPEALAAALAAAGIDPSAPLPALAPVPAPTHGSVEQSAPEAVPVVAAAEATVAPAPQEAAPEVATVVAEAPAVPAVEETAEAEVVMAPVVASSAPDASAAPVTPATEAEPAEAPEAEVVPALAEVTSVAPTEVVAEAEAEPAAEVAEVAVIPANVQQARAWISAWKDARAAAVAAPASEQPEDTTAPAAAAEVTPVAATAAAEVAEAPAEASEAKEQEAEVSAVPADVVAVREWIAAWKDSRQAAAGVAAPAAEAAVVPAPAESVAVVVEAVAPSQEAATEAPVPPNVQEAREWIAAWKAEAANEPAFIGGDGASDSDPAEAPEAVAAEAKEEAVVVNVAA</sequence>
<organism evidence="3 4">
    <name type="scientific">Gonium pectorale</name>
    <name type="common">Green alga</name>
    <dbReference type="NCBI Taxonomy" id="33097"/>
    <lineage>
        <taxon>Eukaryota</taxon>
        <taxon>Viridiplantae</taxon>
        <taxon>Chlorophyta</taxon>
        <taxon>core chlorophytes</taxon>
        <taxon>Chlorophyceae</taxon>
        <taxon>CS clade</taxon>
        <taxon>Chlamydomonadales</taxon>
        <taxon>Volvocaceae</taxon>
        <taxon>Gonium</taxon>
    </lineage>
</organism>
<feature type="domain" description="Rhodanese" evidence="2">
    <location>
        <begin position="1"/>
        <end position="117"/>
    </location>
</feature>
<dbReference type="InterPro" id="IPR001763">
    <property type="entry name" value="Rhodanese-like_dom"/>
</dbReference>
<feature type="compositionally biased region" description="Low complexity" evidence="1">
    <location>
        <begin position="406"/>
        <end position="419"/>
    </location>
</feature>
<dbReference type="OrthoDB" id="1927399at2759"/>
<dbReference type="Proteomes" id="UP000075714">
    <property type="component" value="Unassembled WGS sequence"/>
</dbReference>
<dbReference type="PROSITE" id="PS50206">
    <property type="entry name" value="RHODANESE_3"/>
    <property type="match status" value="1"/>
</dbReference>